<dbReference type="AlphaFoldDB" id="A0A9P9YVG8"/>
<gene>
    <name evidence="1" type="ORF">M5D96_004966</name>
</gene>
<evidence type="ECO:0000313" key="1">
    <source>
        <dbReference type="EMBL" id="KAI8043633.1"/>
    </source>
</evidence>
<organism evidence="1 2">
    <name type="scientific">Drosophila gunungcola</name>
    <name type="common">fruit fly</name>
    <dbReference type="NCBI Taxonomy" id="103775"/>
    <lineage>
        <taxon>Eukaryota</taxon>
        <taxon>Metazoa</taxon>
        <taxon>Ecdysozoa</taxon>
        <taxon>Arthropoda</taxon>
        <taxon>Hexapoda</taxon>
        <taxon>Insecta</taxon>
        <taxon>Pterygota</taxon>
        <taxon>Neoptera</taxon>
        <taxon>Endopterygota</taxon>
        <taxon>Diptera</taxon>
        <taxon>Brachycera</taxon>
        <taxon>Muscomorpha</taxon>
        <taxon>Ephydroidea</taxon>
        <taxon>Drosophilidae</taxon>
        <taxon>Drosophila</taxon>
        <taxon>Sophophora</taxon>
    </lineage>
</organism>
<accession>A0A9P9YVG8</accession>
<dbReference type="Proteomes" id="UP001059596">
    <property type="component" value="Unassembled WGS sequence"/>
</dbReference>
<reference evidence="1" key="1">
    <citation type="journal article" date="2023" name="Genome Biol. Evol.">
        <title>Long-read-based Genome Assembly of Drosophila gunungcola Reveals Fewer Chemosensory Genes in Flower-breeding Species.</title>
        <authorList>
            <person name="Negi A."/>
            <person name="Liao B.Y."/>
            <person name="Yeh S.D."/>
        </authorList>
    </citation>
    <scope>NUCLEOTIDE SEQUENCE</scope>
    <source>
        <strain evidence="1">Sukarami</strain>
    </source>
</reference>
<comment type="caution">
    <text evidence="1">The sequence shown here is derived from an EMBL/GenBank/DDBJ whole genome shotgun (WGS) entry which is preliminary data.</text>
</comment>
<dbReference type="EMBL" id="JAMKOV010000002">
    <property type="protein sequence ID" value="KAI8043633.1"/>
    <property type="molecule type" value="Genomic_DNA"/>
</dbReference>
<sequence>IKAIPNQGDLNVNDLMDVIMPKIRNEVFDIDKVYKEVRNIQESLDRYLQQARTVDQDIADMFLDLHSIYGKLEKLDDRRLGPFGEPYERSGVNPSKELTEKRMFLTNMITFQKSDITLQLNRHKTYFSEAKEAINSKSNK</sequence>
<protein>
    <submittedName>
        <fullName evidence="1">Uncharacterized protein</fullName>
    </submittedName>
</protein>
<keyword evidence="2" id="KW-1185">Reference proteome</keyword>
<feature type="non-terminal residue" evidence="1">
    <location>
        <position position="1"/>
    </location>
</feature>
<name>A0A9P9YVG8_9MUSC</name>
<evidence type="ECO:0000313" key="2">
    <source>
        <dbReference type="Proteomes" id="UP001059596"/>
    </source>
</evidence>
<proteinExistence type="predicted"/>